<protein>
    <recommendedName>
        <fullName evidence="4">Nuclear pore protein</fullName>
    </recommendedName>
</protein>
<keyword evidence="3 4" id="KW-0539">Nucleus</keyword>
<organism evidence="6 7">
    <name type="scientific">Malassezia restricta (strain ATCC 96810 / NBRC 103918 / CBS 7877)</name>
    <name type="common">Seborrheic dermatitis infection agent</name>
    <dbReference type="NCBI Taxonomy" id="425264"/>
    <lineage>
        <taxon>Eukaryota</taxon>
        <taxon>Fungi</taxon>
        <taxon>Dikarya</taxon>
        <taxon>Basidiomycota</taxon>
        <taxon>Ustilaginomycotina</taxon>
        <taxon>Malasseziomycetes</taxon>
        <taxon>Malasseziales</taxon>
        <taxon>Malasseziaceae</taxon>
        <taxon>Malassezia</taxon>
    </lineage>
</organism>
<feature type="compositionally biased region" description="Polar residues" evidence="5">
    <location>
        <begin position="166"/>
        <end position="175"/>
    </location>
</feature>
<keyword evidence="4" id="KW-0813">Transport</keyword>
<keyword evidence="7" id="KW-1185">Reference proteome</keyword>
<feature type="region of interest" description="Disordered" evidence="5">
    <location>
        <begin position="158"/>
        <end position="190"/>
    </location>
</feature>
<dbReference type="STRING" id="425264.A0A3G2S2X0"/>
<feature type="region of interest" description="Disordered" evidence="5">
    <location>
        <begin position="1"/>
        <end position="22"/>
    </location>
</feature>
<dbReference type="Pfam" id="PF04097">
    <property type="entry name" value="Nic96"/>
    <property type="match status" value="1"/>
</dbReference>
<dbReference type="EMBL" id="CP033149">
    <property type="protein sequence ID" value="AYO41769.1"/>
    <property type="molecule type" value="Genomic_DNA"/>
</dbReference>
<dbReference type="PANTHER" id="PTHR11225">
    <property type="entry name" value="NUCLEAR PORE COMPLEX PROTEIN NUP93 NUCLEOPORIN NUP93 DEAD EYE PROTEIN"/>
    <property type="match status" value="1"/>
</dbReference>
<evidence type="ECO:0000256" key="4">
    <source>
        <dbReference type="RuleBase" id="RU364035"/>
    </source>
</evidence>
<evidence type="ECO:0000256" key="2">
    <source>
        <dbReference type="ARBA" id="ARBA00010186"/>
    </source>
</evidence>
<dbReference type="Proteomes" id="UP000269793">
    <property type="component" value="Chromosome II"/>
</dbReference>
<evidence type="ECO:0000256" key="1">
    <source>
        <dbReference type="ARBA" id="ARBA00004259"/>
    </source>
</evidence>
<evidence type="ECO:0000313" key="6">
    <source>
        <dbReference type="EMBL" id="AYO41769.1"/>
    </source>
</evidence>
<comment type="subcellular location">
    <subcellularLocation>
        <location evidence="1">Nucleus envelope</location>
    </subcellularLocation>
    <subcellularLocation>
        <location evidence="4">Nucleus</location>
        <location evidence="4">Nuclear pore complex</location>
    </subcellularLocation>
</comment>
<gene>
    <name evidence="6" type="primary">mug87</name>
    <name evidence="6" type="ORF">DNF11_0819</name>
</gene>
<dbReference type="GO" id="GO:0005643">
    <property type="term" value="C:nuclear pore"/>
    <property type="evidence" value="ECO:0007669"/>
    <property type="project" value="UniProtKB-SubCell"/>
</dbReference>
<name>A0A3G2S2X0_MALR7</name>
<accession>A0A3G2S2X0</accession>
<dbReference type="AlphaFoldDB" id="A0A3G2S2X0"/>
<keyword evidence="4" id="KW-0509">mRNA transport</keyword>
<keyword evidence="4" id="KW-0653">Protein transport</keyword>
<comment type="similarity">
    <text evidence="2 4">Belongs to the nucleoporin interacting component (NIC) family.</text>
</comment>
<dbReference type="OrthoDB" id="1918363at2759"/>
<sequence length="897" mass="100826">MEGLPASLGGSTQPSMSLSDILQQSRKLTNQLGRDSDLPPIQLGIDQIESQSRKLVSKSVRGGNPAADARAHYLLASGGIDATQLSNAIQQSNIANTFEPLQPVYDTDMDGFIRHEHEQVILSMIEEGRRSAQEDFQQDLSRSLHRDWQTRKQRILEELGQHRTQDNSSQASFRRSVTAAPPKEAMSDTSIAQHSRMIRYDTVMSRLNRARLDGESMPLIHAFMETVESFAQEPSRKHALLDAWVSLKYMVHETQAKGAAAPVHAREYAPVYMDVHTFQSSPAGTALREKWIRGARSFLETQFCEYVEQTIASNPLKAQRGGVPSARATAAAFLRVQLRNAEGAWPPTLSRPLDAATQSPLWALVFHLVRMGHSKDALACVQENEDAIQATDASFLAFFKAWVDDPMRHLPRSMRDHWMGEYVTRFRNVVPDDPYRYALYRIMGRFDVTKKFPTPLVLSTENWLWLQLCLISETPAGDSHAPALQSYTLQDLANKLEKYGEAHFDPKGHRPLHYFQLLLLVGRFENAVAFLCSRPAYQVDAVHFAIALTYYGLLRVSSAAQAPSLDLISVSNHVSYIDLAKLLRRYISSFAQTSRRDALAYMSVLCLNADCPSPVGPEQVERCHEQVQALLLDTPTSALVDLLGDIRSDNLMTRGLIEQAGPLLHLADRSLLLSKIVHVAAEQCVQEQRMTDAILLFNYAQERDTVMSVLNRELGALLMEPADLSDWTAPLQEGTLPLTSSTHIVLLARAVLANYEQQGHTSGQMDVCRTLLGLKQAASLYRSEQLTSALQVLESLHVLPLDTESRKDVVSITRKAESFKLYDDSITMNFSDIVLMAMNLLYKLHQSLKESMERTNSVVLFEYQSQARALMMWAGMLRFRMSNETYCQLTRLDVFVR</sequence>
<keyword evidence="4" id="KW-0906">Nuclear pore complex</keyword>
<feature type="compositionally biased region" description="Polar residues" evidence="5">
    <location>
        <begin position="9"/>
        <end position="22"/>
    </location>
</feature>
<evidence type="ECO:0000256" key="5">
    <source>
        <dbReference type="SAM" id="MobiDB-lite"/>
    </source>
</evidence>
<dbReference type="PANTHER" id="PTHR11225:SF4">
    <property type="entry name" value="NUCLEAR PORE COMPLEX PROTEIN NUP93"/>
    <property type="match status" value="1"/>
</dbReference>
<dbReference type="GO" id="GO:0017056">
    <property type="term" value="F:structural constituent of nuclear pore"/>
    <property type="evidence" value="ECO:0007669"/>
    <property type="project" value="InterPro"/>
</dbReference>
<evidence type="ECO:0000313" key="7">
    <source>
        <dbReference type="Proteomes" id="UP000269793"/>
    </source>
</evidence>
<dbReference type="GO" id="GO:0016973">
    <property type="term" value="P:poly(A)+ mRNA export from nucleus"/>
    <property type="evidence" value="ECO:0007669"/>
    <property type="project" value="TreeGrafter"/>
</dbReference>
<dbReference type="InterPro" id="IPR007231">
    <property type="entry name" value="Nucleoporin_int_Nup93/Nic96"/>
</dbReference>
<proteinExistence type="inferred from homology"/>
<keyword evidence="4" id="KW-0811">Translocation</keyword>
<dbReference type="VEuPathDB" id="FungiDB:DNF11_0819"/>
<dbReference type="GO" id="GO:0006606">
    <property type="term" value="P:protein import into nucleus"/>
    <property type="evidence" value="ECO:0007669"/>
    <property type="project" value="TreeGrafter"/>
</dbReference>
<evidence type="ECO:0000256" key="3">
    <source>
        <dbReference type="ARBA" id="ARBA00023242"/>
    </source>
</evidence>
<reference evidence="6 7" key="1">
    <citation type="submission" date="2018-10" db="EMBL/GenBank/DDBJ databases">
        <title>Complete genome sequence of Malassezia restricta CBS 7877.</title>
        <authorList>
            <person name="Morand S.C."/>
            <person name="Bertignac M."/>
            <person name="Iltis A."/>
            <person name="Kolder I."/>
            <person name="Pirovano W."/>
            <person name="Jourdain R."/>
            <person name="Clavaud C."/>
        </authorList>
    </citation>
    <scope>NUCLEOTIDE SEQUENCE [LARGE SCALE GENOMIC DNA]</scope>
    <source>
        <strain evidence="6 7">CBS 7877</strain>
    </source>
</reference>
<keyword evidence="4" id="KW-0472">Membrane</keyword>